<feature type="compositionally biased region" description="Low complexity" evidence="10">
    <location>
        <begin position="542"/>
        <end position="551"/>
    </location>
</feature>
<evidence type="ECO:0000313" key="13">
    <source>
        <dbReference type="Proteomes" id="UP000245956"/>
    </source>
</evidence>
<evidence type="ECO:0000313" key="12">
    <source>
        <dbReference type="EMBL" id="PWI66644.1"/>
    </source>
</evidence>
<dbReference type="GO" id="GO:0005634">
    <property type="term" value="C:nucleus"/>
    <property type="evidence" value="ECO:0007669"/>
    <property type="project" value="TreeGrafter"/>
</dbReference>
<dbReference type="InterPro" id="IPR001763">
    <property type="entry name" value="Rhodanese-like_dom"/>
</dbReference>
<gene>
    <name evidence="12" type="ORF">PCL_04782</name>
</gene>
<keyword evidence="6" id="KW-0904">Protein phosphatase</keyword>
<dbReference type="EC" id="3.1.3.48" evidence="2"/>
<evidence type="ECO:0000256" key="6">
    <source>
        <dbReference type="ARBA" id="ARBA00022912"/>
    </source>
</evidence>
<dbReference type="GO" id="GO:0005737">
    <property type="term" value="C:cytoplasm"/>
    <property type="evidence" value="ECO:0007669"/>
    <property type="project" value="TreeGrafter"/>
</dbReference>
<dbReference type="GO" id="GO:0051301">
    <property type="term" value="P:cell division"/>
    <property type="evidence" value="ECO:0007669"/>
    <property type="project" value="UniProtKB-KW"/>
</dbReference>
<dbReference type="PANTHER" id="PTHR10828">
    <property type="entry name" value="M-PHASE INDUCER PHOSPHATASE DUAL SPECIFICITY PHOSPHATASE CDC25"/>
    <property type="match status" value="1"/>
</dbReference>
<dbReference type="PANTHER" id="PTHR10828:SF17">
    <property type="entry name" value="PROTEIN-TYROSINE-PHOSPHATASE"/>
    <property type="match status" value="1"/>
</dbReference>
<feature type="domain" description="Rhodanese" evidence="11">
    <location>
        <begin position="777"/>
        <end position="881"/>
    </location>
</feature>
<organism evidence="12 13">
    <name type="scientific">Purpureocillium lilacinum</name>
    <name type="common">Paecilomyces lilacinus</name>
    <dbReference type="NCBI Taxonomy" id="33203"/>
    <lineage>
        <taxon>Eukaryota</taxon>
        <taxon>Fungi</taxon>
        <taxon>Dikarya</taxon>
        <taxon>Ascomycota</taxon>
        <taxon>Pezizomycotina</taxon>
        <taxon>Sordariomycetes</taxon>
        <taxon>Hypocreomycetidae</taxon>
        <taxon>Hypocreales</taxon>
        <taxon>Ophiocordycipitaceae</taxon>
        <taxon>Purpureocillium</taxon>
    </lineage>
</organism>
<comment type="caution">
    <text evidence="12">The sequence shown here is derived from an EMBL/GenBank/DDBJ whole genome shotgun (WGS) entry which is preliminary data.</text>
</comment>
<name>A0A2U3DWP2_PURLI</name>
<feature type="compositionally biased region" description="Polar residues" evidence="10">
    <location>
        <begin position="641"/>
        <end position="658"/>
    </location>
</feature>
<proteinExistence type="inferred from homology"/>
<feature type="region of interest" description="Disordered" evidence="10">
    <location>
        <begin position="542"/>
        <end position="578"/>
    </location>
</feature>
<dbReference type="EMBL" id="LCWV01000023">
    <property type="protein sequence ID" value="PWI66644.1"/>
    <property type="molecule type" value="Genomic_DNA"/>
</dbReference>
<reference evidence="12 13" key="1">
    <citation type="journal article" date="2016" name="Front. Microbiol.">
        <title>Genome and transcriptome sequences reveal the specific parasitism of the nematophagous Purpureocillium lilacinum 36-1.</title>
        <authorList>
            <person name="Xie J."/>
            <person name="Li S."/>
            <person name="Mo C."/>
            <person name="Xiao X."/>
            <person name="Peng D."/>
            <person name="Wang G."/>
            <person name="Xiao Y."/>
        </authorList>
    </citation>
    <scope>NUCLEOTIDE SEQUENCE [LARGE SCALE GENOMIC DNA]</scope>
    <source>
        <strain evidence="12 13">36-1</strain>
    </source>
</reference>
<feature type="region of interest" description="Disordered" evidence="10">
    <location>
        <begin position="641"/>
        <end position="668"/>
    </location>
</feature>
<evidence type="ECO:0000256" key="7">
    <source>
        <dbReference type="ARBA" id="ARBA00023306"/>
    </source>
</evidence>
<feature type="region of interest" description="Disordered" evidence="10">
    <location>
        <begin position="915"/>
        <end position="964"/>
    </location>
</feature>
<dbReference type="GO" id="GO:0110032">
    <property type="term" value="P:positive regulation of G2/MI transition of meiotic cell cycle"/>
    <property type="evidence" value="ECO:0007669"/>
    <property type="project" value="TreeGrafter"/>
</dbReference>
<evidence type="ECO:0000256" key="5">
    <source>
        <dbReference type="ARBA" id="ARBA00022801"/>
    </source>
</evidence>
<evidence type="ECO:0000259" key="11">
    <source>
        <dbReference type="PROSITE" id="PS50206"/>
    </source>
</evidence>
<dbReference type="SMART" id="SM00450">
    <property type="entry name" value="RHOD"/>
    <property type="match status" value="1"/>
</dbReference>
<dbReference type="PRINTS" id="PR00716">
    <property type="entry name" value="MPIPHPHTASE"/>
</dbReference>
<dbReference type="SUPFAM" id="SSF52821">
    <property type="entry name" value="Rhodanese/Cell cycle control phosphatase"/>
    <property type="match status" value="1"/>
</dbReference>
<dbReference type="Proteomes" id="UP000245956">
    <property type="component" value="Unassembled WGS sequence"/>
</dbReference>
<accession>A0A2U3DWP2</accession>
<dbReference type="GO" id="GO:0010971">
    <property type="term" value="P:positive regulation of G2/M transition of mitotic cell cycle"/>
    <property type="evidence" value="ECO:0007669"/>
    <property type="project" value="TreeGrafter"/>
</dbReference>
<evidence type="ECO:0000256" key="2">
    <source>
        <dbReference type="ARBA" id="ARBA00013064"/>
    </source>
</evidence>
<evidence type="ECO:0000256" key="8">
    <source>
        <dbReference type="ARBA" id="ARBA00051722"/>
    </source>
</evidence>
<evidence type="ECO:0000256" key="9">
    <source>
        <dbReference type="ARBA" id="ARBA00067190"/>
    </source>
</evidence>
<dbReference type="GO" id="GO:0004725">
    <property type="term" value="F:protein tyrosine phosphatase activity"/>
    <property type="evidence" value="ECO:0007669"/>
    <property type="project" value="UniProtKB-EC"/>
</dbReference>
<dbReference type="Pfam" id="PF00581">
    <property type="entry name" value="Rhodanese"/>
    <property type="match status" value="1"/>
</dbReference>
<keyword evidence="7" id="KW-0131">Cell cycle</keyword>
<evidence type="ECO:0000256" key="1">
    <source>
        <dbReference type="ARBA" id="ARBA00011065"/>
    </source>
</evidence>
<dbReference type="FunFam" id="3.40.250.10:FF:000021">
    <property type="entry name" value="M-phase inducer phosphatase cdc-25.2"/>
    <property type="match status" value="1"/>
</dbReference>
<dbReference type="InterPro" id="IPR000751">
    <property type="entry name" value="MPI_Phosphatase"/>
</dbReference>
<keyword evidence="3" id="KW-0132">Cell division</keyword>
<evidence type="ECO:0000256" key="3">
    <source>
        <dbReference type="ARBA" id="ARBA00022618"/>
    </source>
</evidence>
<dbReference type="PROSITE" id="PS50206">
    <property type="entry name" value="RHODANESE_3"/>
    <property type="match status" value="1"/>
</dbReference>
<feature type="compositionally biased region" description="Acidic residues" evidence="10">
    <location>
        <begin position="552"/>
        <end position="562"/>
    </location>
</feature>
<protein>
    <recommendedName>
        <fullName evidence="9">M-phase inducer phosphatase</fullName>
        <ecNumber evidence="2">3.1.3.48</ecNumber>
    </recommendedName>
</protein>
<dbReference type="Gene3D" id="3.40.250.10">
    <property type="entry name" value="Rhodanese-like domain"/>
    <property type="match status" value="1"/>
</dbReference>
<dbReference type="CDD" id="cd01530">
    <property type="entry name" value="Cdc25"/>
    <property type="match status" value="1"/>
</dbReference>
<keyword evidence="4" id="KW-0498">Mitosis</keyword>
<comment type="catalytic activity">
    <reaction evidence="8">
        <text>O-phospho-L-tyrosyl-[protein] + H2O = L-tyrosyl-[protein] + phosphate</text>
        <dbReference type="Rhea" id="RHEA:10684"/>
        <dbReference type="Rhea" id="RHEA-COMP:10136"/>
        <dbReference type="Rhea" id="RHEA-COMP:20101"/>
        <dbReference type="ChEBI" id="CHEBI:15377"/>
        <dbReference type="ChEBI" id="CHEBI:43474"/>
        <dbReference type="ChEBI" id="CHEBI:46858"/>
        <dbReference type="ChEBI" id="CHEBI:61978"/>
        <dbReference type="EC" id="3.1.3.48"/>
    </reaction>
</comment>
<comment type="similarity">
    <text evidence="1">Belongs to the MPI phosphatase family.</text>
</comment>
<feature type="region of interest" description="Disordered" evidence="10">
    <location>
        <begin position="58"/>
        <end position="82"/>
    </location>
</feature>
<evidence type="ECO:0000256" key="4">
    <source>
        <dbReference type="ARBA" id="ARBA00022776"/>
    </source>
</evidence>
<sequence length="964" mass="106149">MCHPLRQTRVPSACKLPVQVQRLRGYLPPLRQPPHLTSESRRGLLACLPMPCHAMPGHATHPRGASLPRHPSPPGQATWNPSSSAVRLTGLRAPFQWRLRPPTAPPSSALPVAVLHTPCMPWHWLPWLTGVAPARAPGTAQPGSGRTTHCTAPRRISIDASSHHAPNSTPRPAGCESRYQRYRLYLHCCTCPGCPPGGLHPSIVPALSRADLSHPQQRPSPSFPAPVPLHGPSKAVAPSPTFVPFPFPAGPALRASFALHGKPRREEPSRVLLRPTASISSTRRSSACKRSPQLAIPSRGHLELGIRPPHAAPVAADDNLGLLPNHDCRYARSVSRPTYKCPRYEYNEPRSLFTPRTGLDLGSRRGPALDQVQPAQGSLQLGTPSSTFFVHTFVPPVNGHGVRCRGIRDFHLIPAALSVTISQQRKAFLARRLVTRDLREQLHRGGADYFNVKDVRGSSPAASLAADLSQNFRLDNEASPQFPTPRRALFTANVMAGMEHRQFVTTPPLPSSSPGPAPLTELMEVSPLPHKTPFASTQIEITSPTPISTPTVDDDDNDDEMMLDSPAPITRQGSLEPPKPLVADRKIAAPRRPSLSRMKGLTTSAIPGRAQAETQLPSFHFGADTSMSYSTSNLSLGECFETTSPPQDRRPNSANSPCASIAMGNRPRPLFTGVTGATGHRNGSPMNNHSRRQSNPFLRNRKQFRRSLSMFEHPAELMKGKSDGEEANVSSLKSVMDIEESHEPVLPHFLPDDPTDTIPRISKETFLEVLDGKYAEQFDQKMVIDCRFEYEYEGGHIDGAVNHNDKELLASQLFQTPMDGRTLLVFHCEYSAHRAPLMARHIRSEDRTVNAEHYPRLTYPEVYILDGGYSGFFADFRSRCYPPEYVEMNDEKHQRTCEREMGRLKARKGLGRAQTFAFGQRDPSVNDSPTAPSRPASRIASIPTLGHSPMPNNERSPARRMASY</sequence>
<dbReference type="AlphaFoldDB" id="A0A2U3DWP2"/>
<keyword evidence="5" id="KW-0378">Hydrolase</keyword>
<dbReference type="InterPro" id="IPR036873">
    <property type="entry name" value="Rhodanese-like_dom_sf"/>
</dbReference>
<evidence type="ECO:0000256" key="10">
    <source>
        <dbReference type="SAM" id="MobiDB-lite"/>
    </source>
</evidence>
<dbReference type="GO" id="GO:0000086">
    <property type="term" value="P:G2/M transition of mitotic cell cycle"/>
    <property type="evidence" value="ECO:0007669"/>
    <property type="project" value="TreeGrafter"/>
</dbReference>